<sequence>MIIPVLKDTKDTWEKFVEYKNEYLDIEEWHKQLDLVGNNKFIHKCMVTDTDVQEMEFNDNIDALKKTKSNFDLGDIDSLFEERDEEPVSKKAKFDF</sequence>
<organism evidence="1">
    <name type="scientific">Pararge aegeria</name>
    <name type="common">speckled wood butterfly</name>
    <dbReference type="NCBI Taxonomy" id="116150"/>
    <lineage>
        <taxon>Eukaryota</taxon>
        <taxon>Metazoa</taxon>
        <taxon>Ecdysozoa</taxon>
        <taxon>Arthropoda</taxon>
        <taxon>Hexapoda</taxon>
        <taxon>Insecta</taxon>
        <taxon>Pterygota</taxon>
        <taxon>Neoptera</taxon>
        <taxon>Endopterygota</taxon>
        <taxon>Lepidoptera</taxon>
        <taxon>Glossata</taxon>
        <taxon>Ditrysia</taxon>
        <taxon>Papilionoidea</taxon>
        <taxon>Nymphalidae</taxon>
        <taxon>Satyrinae</taxon>
        <taxon>Satyrini</taxon>
        <taxon>Parargina</taxon>
        <taxon>Pararge</taxon>
    </lineage>
</organism>
<proteinExistence type="predicted"/>
<dbReference type="EMBL" id="GAIX01001565">
    <property type="protein sequence ID" value="JAA90995.1"/>
    <property type="molecule type" value="Transcribed_RNA"/>
</dbReference>
<reference evidence="1" key="2">
    <citation type="submission" date="2013-05" db="EMBL/GenBank/DDBJ databases">
        <authorList>
            <person name="Carter J.-M."/>
            <person name="Baker S.C."/>
            <person name="Pink R."/>
            <person name="Carter D.R.F."/>
            <person name="Collins A."/>
            <person name="Tomlin J."/>
            <person name="Gibbs M."/>
            <person name="Breuker C.J."/>
        </authorList>
    </citation>
    <scope>NUCLEOTIDE SEQUENCE</scope>
    <source>
        <tissue evidence="1">Ovary</tissue>
    </source>
</reference>
<accession>S4PQM4</accession>
<name>S4PQM4_9NEOP</name>
<reference evidence="1" key="1">
    <citation type="journal article" date="2013" name="BMC Genomics">
        <title>Unscrambling butterfly oogenesis.</title>
        <authorList>
            <person name="Carter J.M."/>
            <person name="Baker S.C."/>
            <person name="Pink R."/>
            <person name="Carter D.R."/>
            <person name="Collins A."/>
            <person name="Tomlin J."/>
            <person name="Gibbs M."/>
            <person name="Breuker C.J."/>
        </authorList>
    </citation>
    <scope>NUCLEOTIDE SEQUENCE</scope>
    <source>
        <tissue evidence="1">Ovary</tissue>
    </source>
</reference>
<evidence type="ECO:0000313" key="1">
    <source>
        <dbReference type="EMBL" id="JAA90995.1"/>
    </source>
</evidence>
<feature type="non-terminal residue" evidence="1">
    <location>
        <position position="96"/>
    </location>
</feature>
<dbReference type="AlphaFoldDB" id="S4PQM4"/>
<protein>
    <submittedName>
        <fullName evidence="1">Uncharacterized protein</fullName>
    </submittedName>
</protein>